<proteinExistence type="predicted"/>
<evidence type="ECO:0000259" key="2">
    <source>
        <dbReference type="Pfam" id="PF20178"/>
    </source>
</evidence>
<reference evidence="3 4" key="1">
    <citation type="submission" date="2018-02" db="EMBL/GenBank/DDBJ databases">
        <title>Draft genome sequencing of Pseudomonas frederiksbergensis 11-D3.</title>
        <authorList>
            <person name="Zheng B.-X."/>
        </authorList>
    </citation>
    <scope>NUCLEOTIDE SEQUENCE [LARGE SCALE GENOMIC DNA]</scope>
    <source>
        <strain evidence="3 4">11-D3</strain>
    </source>
</reference>
<accession>A0A2S8HDI5</accession>
<feature type="domain" description="Dermonecrotic toxin N-terminal" evidence="2">
    <location>
        <begin position="381"/>
        <end position="617"/>
    </location>
</feature>
<dbReference type="RefSeq" id="WP_105345288.1">
    <property type="nucleotide sequence ID" value="NZ_PUIN01000013.1"/>
</dbReference>
<comment type="caution">
    <text evidence="3">The sequence shown here is derived from an EMBL/GenBank/DDBJ whole genome shotgun (WGS) entry which is preliminary data.</text>
</comment>
<organism evidence="3 4">
    <name type="scientific">Pseudomonas frederiksbergensis</name>
    <dbReference type="NCBI Taxonomy" id="104087"/>
    <lineage>
        <taxon>Bacteria</taxon>
        <taxon>Pseudomonadati</taxon>
        <taxon>Pseudomonadota</taxon>
        <taxon>Gammaproteobacteria</taxon>
        <taxon>Pseudomonadales</taxon>
        <taxon>Pseudomonadaceae</taxon>
        <taxon>Pseudomonas</taxon>
    </lineage>
</organism>
<feature type="region of interest" description="Disordered" evidence="1">
    <location>
        <begin position="1264"/>
        <end position="1294"/>
    </location>
</feature>
<dbReference type="Proteomes" id="UP000239687">
    <property type="component" value="Unassembled WGS sequence"/>
</dbReference>
<name>A0A2S8HDI5_9PSED</name>
<dbReference type="InterPro" id="IPR046673">
    <property type="entry name" value="ToxA_N"/>
</dbReference>
<protein>
    <recommendedName>
        <fullName evidence="2">Dermonecrotic toxin N-terminal domain-containing protein</fullName>
    </recommendedName>
</protein>
<evidence type="ECO:0000313" key="4">
    <source>
        <dbReference type="Proteomes" id="UP000239687"/>
    </source>
</evidence>
<dbReference type="EMBL" id="PUIN01000013">
    <property type="protein sequence ID" value="PQP00545.1"/>
    <property type="molecule type" value="Genomic_DNA"/>
</dbReference>
<evidence type="ECO:0000313" key="3">
    <source>
        <dbReference type="EMBL" id="PQP00545.1"/>
    </source>
</evidence>
<sequence length="1571" mass="175707">MPIPASPPATADLTNIIAHAVSARFSSRPTLRSETARLLKDGVLEKYPQLDFDPERTKIAQPIPNGAWRLTLLLDLVLDYLASGTPVDFSERFGRACFLTNRAPAQLTAGKTTSRLPDLQVIAGVILELPDLLHIGLQESLTLYWNEKDETGVSRWQWLGNLLAGVLQTSATRLSKSNPEQAGILAELASHPDNLQRLQQPWSKGPIQACTLQTTLSNGDVSITLQASELLVTCGETHLLCSVTGKIEPFASLEAFGLAWGARFQQAYKADVITWKRFEPDGNIFDIQAALLLNRQLEDLAALKLPASRGLGELAKHVDAITDVATLFIDSQPDDAIFQPIQASIPRWLQAATPTDRMAYRKHVLAMASVKQQTQGRTFNDGIDDLRTFARKALHKQMQEDYPLAPGYNSDELELTFHVPVGDLGSGYIETVKMTLTELAIRNLAAKPKGRMTVRHTGDQLIQQWTTDAYLLDLVSRVNVGQHYPELIETLLLGDNDDARERERLFALELSVHLPLLALEHSIKGEHGFTHLGYRYVDALMNRTAAERVVDEQAVVIRPLAFQRKDGAACDVAANMFIIEPKDLQATGPHILYRPLYTPSLQQYAARSDLLKAVAQQGALQTSVLTWLPDRARPVYDNNGFNEPHINHFHIGDEFSPPDKPQPAILAGDEAAAQWLSAVEEGRLPASLFASNARALADLADRQAVSNAESRWAIILEGGWLVFNNLVLPLLRGPAMLVGWMLQITHSLINDLPALDSDDPAARNLAWIDVLLNIGLLLLHVARTQGERPALAPERMGKDAPVTLDPLRRLLPLDLLHPETTITQETPELPSEPPGSGNTLLDFNLSTARDSTSARLFNKLLAVKVAWPASQPEPVATGPFKGLYRIDNKWHATIAGLLFRVSVVPGFGEVYLVHPEHPDHPGIKLKTDGYGRWTLDQGLKLLGGGRNARRDALRESKQQRISLLELNLQEFLQQQTQVQKRVDIAEKLMELKKNDPASSEQDRATFRQRFADELDKQSETYVTALAEIREKSALSKSDPDPNLQRSLLENLINNARKRVVIADREREATNRTYADLTRGIEHLREAIKDKGNVVLDRYFEFMRRTSEVNETMIRFYEEAESRLAELKHLSRLGLEDWKRLTDNRSENELTALRVKSYQLSILRILSLKELGSATMAPLERALDPLMLLSRSHSELQTSRTYNSSDRIAVLDNLVDHYRKALDGLESIGIFNAEDLQPAAFNRLREIIGELRLDAERRLADDLQNLPQPSASEPAPPSPGTSKPPIQRPSSWASRKRVIKTAKGTLIGDIRPRVANQGGDIVDINGPLEDAPLASFHEHEPNVWVEMVEVRQPAPKASAHSYAQLKGDARKAIANVDKQVRKIEGYAQRASSPKEIEEQLQREAQKLTGYAEGLEHHEAPSPNREQDASLISDLRDHARALDSKASELRIRMTLAQPPSSEGVEYLLRCKEVYPRMIGNRVQLKTGRKDFMQEYVLLNKDDQPWWYAHFHYARSNDAKAQYTQAHLKTSEQRFETYESAMAKATDPKQKIDIHRGIISKELANSAFLTLQPR</sequence>
<evidence type="ECO:0000256" key="1">
    <source>
        <dbReference type="SAM" id="MobiDB-lite"/>
    </source>
</evidence>
<gene>
    <name evidence="3" type="ORF">C5612_21545</name>
</gene>
<dbReference type="Pfam" id="PF20178">
    <property type="entry name" value="ToxA_N"/>
    <property type="match status" value="1"/>
</dbReference>